<dbReference type="EMBL" id="CACVAR010000337">
    <property type="protein sequence ID" value="CAA6822545.1"/>
    <property type="molecule type" value="Genomic_DNA"/>
</dbReference>
<gene>
    <name evidence="2" type="ORF">HELGO_WM22703</name>
</gene>
<dbReference type="AlphaFoldDB" id="A0A6S6TT81"/>
<protein>
    <recommendedName>
        <fullName evidence="1">Schlafen AlbA-2 domain-containing protein</fullName>
    </recommendedName>
</protein>
<dbReference type="InterPro" id="IPR038475">
    <property type="entry name" value="RecG_C_sf"/>
</dbReference>
<name>A0A6S6TT81_9BACT</name>
<dbReference type="Gene3D" id="3.30.950.30">
    <property type="entry name" value="Schlafen, AAA domain"/>
    <property type="match status" value="1"/>
</dbReference>
<dbReference type="PANTHER" id="PTHR30595:SF6">
    <property type="entry name" value="SCHLAFEN ALBA-2 DOMAIN-CONTAINING PROTEIN"/>
    <property type="match status" value="1"/>
</dbReference>
<dbReference type="InterPro" id="IPR007421">
    <property type="entry name" value="Schlafen_AlbA_2_dom"/>
</dbReference>
<reference evidence="2" key="1">
    <citation type="submission" date="2020-01" db="EMBL/GenBank/DDBJ databases">
        <authorList>
            <person name="Meier V. D."/>
            <person name="Meier V D."/>
        </authorList>
    </citation>
    <scope>NUCLEOTIDE SEQUENCE</scope>
    <source>
        <strain evidence="2">HLG_WM_MAG_03</strain>
    </source>
</reference>
<organism evidence="2">
    <name type="scientific">uncultured Sulfurovum sp</name>
    <dbReference type="NCBI Taxonomy" id="269237"/>
    <lineage>
        <taxon>Bacteria</taxon>
        <taxon>Pseudomonadati</taxon>
        <taxon>Campylobacterota</taxon>
        <taxon>Epsilonproteobacteria</taxon>
        <taxon>Campylobacterales</taxon>
        <taxon>Sulfurovaceae</taxon>
        <taxon>Sulfurovum</taxon>
        <taxon>environmental samples</taxon>
    </lineage>
</organism>
<proteinExistence type="predicted"/>
<dbReference type="InterPro" id="IPR036390">
    <property type="entry name" value="WH_DNA-bd_sf"/>
</dbReference>
<feature type="domain" description="Schlafen AlbA-2" evidence="1">
    <location>
        <begin position="15"/>
        <end position="143"/>
    </location>
</feature>
<dbReference type="InterPro" id="IPR038461">
    <property type="entry name" value="Schlafen_AlbA_2_dom_sf"/>
</dbReference>
<dbReference type="Pfam" id="PF13749">
    <property type="entry name" value="HATPase_c_4"/>
    <property type="match status" value="1"/>
</dbReference>
<accession>A0A6S6TT81</accession>
<dbReference type="PANTHER" id="PTHR30595">
    <property type="entry name" value="GLPR-RELATED TRANSCRIPTIONAL REPRESSOR"/>
    <property type="match status" value="1"/>
</dbReference>
<dbReference type="Pfam" id="PF04326">
    <property type="entry name" value="SLFN_AlbA_2"/>
    <property type="match status" value="1"/>
</dbReference>
<evidence type="ECO:0000259" key="1">
    <source>
        <dbReference type="Pfam" id="PF04326"/>
    </source>
</evidence>
<dbReference type="Gene3D" id="3.30.565.60">
    <property type="match status" value="1"/>
</dbReference>
<sequence>MIKITTLKDILALKEDYDIEFKKALGRDGKGKLPKDFFPTYCAMANSYGGNVFLGIKEIEGRIELAGIKEPESIRKELFDNLNNKNKISANILKDDDVEILQFDDSYIVKIHIPQATRQQKPIYEGQNPLLGTYKRQYEGDYKCNAEEIKRMLAEQVEDSRDNKVLKHYDFDDIDMSSFYAYRNIFKSNQPDHPFNEQSDIEFLKSIGGYKKDRETGDVGLTIAGLLMFGKANDIEDIFSYYNLDYQERPKAKTELRWVDRVTLDGTWSGNIFDFYRIVIKKLFADLKVPFKLEADKREDDTLIHKAIREAFVNAIVHSDFTGRSSVLIVKRPDMFGFRNPGLMRIPIDVAIKGGDSDCRNRTLHKMFMLIGYGERAGSGIPKIYSGWNSQDWTKPLLYEKAEPEQTLLELRMINLLDTDIIEELKEIYQDSLNDLSKDEMTVLTTAYVEEGTNHKRILELLDLHPSDISNLLRKLVDDGFLVSDGVGRGTIYQAIGLKEVAGGVSEKGSVVNNVGSVVKQDGSVVKFYSIKDIPSSIYEEINSIAKAVTTTQRTDKVVMNNTIIAICKYGYFSSEILSILLDRSKERVKRYIIELVKEKKVTTLYTVSNHPQQAYTSKDTI</sequence>
<evidence type="ECO:0000313" key="2">
    <source>
        <dbReference type="EMBL" id="CAA6822545.1"/>
    </source>
</evidence>
<dbReference type="SUPFAM" id="SSF46785">
    <property type="entry name" value="Winged helix' DNA-binding domain"/>
    <property type="match status" value="1"/>
</dbReference>